<accession>A0ABY2GPY6</accession>
<evidence type="ECO:0000313" key="1">
    <source>
        <dbReference type="EMBL" id="TFA97753.1"/>
    </source>
</evidence>
<protein>
    <submittedName>
        <fullName evidence="1">Uncharacterized protein</fullName>
    </submittedName>
</protein>
<dbReference type="GeneID" id="300582011"/>
<sequence length="385" mass="43707">MQSNSPENHKEYTDGPQTWIRAYCIGVLSLIRNVERLMIVVDGMGYPQGRPLSLPRLVELSYVDRRCWIDPAAVSSLTSIEGILQAAPQLRVFRGFGLEKLAPLPARLDNLTELYLDTCNLDPETLDELLSRAPNVHSFFLSSLRPPFRTRPYYFPADVVRPLKRVSRTLEWLYLDHSPYDQWPPSFGKDMLQALSGLEALKTLIVGDVFLLAQTPRYTSYTYRGWPTLTTAPLPCLGQGNTQSELRPSRNIYRNPLYDATEASTRPLYDESNDQLFPRVEKLVLLSYGPCILSDLEWLSANAAHLFPSLEQIGFELYFARLPACTGIHPSERRLEAAELRTLWDEIIGDGLKGVSLRVIPSVLRAVNSPSDDTDDKGDQDIYWW</sequence>
<dbReference type="RefSeq" id="XP_073553955.1">
    <property type="nucleotide sequence ID" value="XM_073707561.1"/>
</dbReference>
<dbReference type="Proteomes" id="UP001642720">
    <property type="component" value="Unassembled WGS sequence"/>
</dbReference>
<comment type="caution">
    <text evidence="1">The sequence shown here is derived from an EMBL/GenBank/DDBJ whole genome shotgun (WGS) entry which is preliminary data.</text>
</comment>
<reference evidence="1 2" key="1">
    <citation type="submission" date="2018-01" db="EMBL/GenBank/DDBJ databases">
        <title>Genome characterization of the sugarcane-associated fungus Trichoderma ghanense CCMA-1212 and their application in lignocelulose bioconversion.</title>
        <authorList>
            <person name="Steindorff A.S."/>
            <person name="Mendes T.D."/>
            <person name="Vilela E.S.D."/>
            <person name="Rodrigues D.S."/>
            <person name="Formighieri E.F."/>
            <person name="Melo I.S."/>
            <person name="Favaro L.C.L."/>
        </authorList>
    </citation>
    <scope>NUCLEOTIDE SEQUENCE [LARGE SCALE GENOMIC DNA]</scope>
    <source>
        <strain evidence="1 2">CCMA-1212</strain>
    </source>
</reference>
<dbReference type="SUPFAM" id="SSF52047">
    <property type="entry name" value="RNI-like"/>
    <property type="match status" value="1"/>
</dbReference>
<name>A0ABY2GPY6_9HYPO</name>
<evidence type="ECO:0000313" key="2">
    <source>
        <dbReference type="Proteomes" id="UP001642720"/>
    </source>
</evidence>
<dbReference type="Gene3D" id="3.80.10.10">
    <property type="entry name" value="Ribonuclease Inhibitor"/>
    <property type="match status" value="1"/>
</dbReference>
<proteinExistence type="predicted"/>
<dbReference type="EMBL" id="PPTA01000027">
    <property type="protein sequence ID" value="TFA97753.1"/>
    <property type="molecule type" value="Genomic_DNA"/>
</dbReference>
<keyword evidence="2" id="KW-1185">Reference proteome</keyword>
<dbReference type="InterPro" id="IPR032675">
    <property type="entry name" value="LRR_dom_sf"/>
</dbReference>
<gene>
    <name evidence="1" type="ORF">CCMA1212_010519</name>
</gene>
<organism evidence="1 2">
    <name type="scientific">Trichoderma ghanense</name>
    <dbReference type="NCBI Taxonomy" id="65468"/>
    <lineage>
        <taxon>Eukaryota</taxon>
        <taxon>Fungi</taxon>
        <taxon>Dikarya</taxon>
        <taxon>Ascomycota</taxon>
        <taxon>Pezizomycotina</taxon>
        <taxon>Sordariomycetes</taxon>
        <taxon>Hypocreomycetidae</taxon>
        <taxon>Hypocreales</taxon>
        <taxon>Hypocreaceae</taxon>
        <taxon>Trichoderma</taxon>
    </lineage>
</organism>